<dbReference type="InterPro" id="IPR011006">
    <property type="entry name" value="CheY-like_superfamily"/>
</dbReference>
<dbReference type="SMART" id="SM00471">
    <property type="entry name" value="HDc"/>
    <property type="match status" value="1"/>
</dbReference>
<dbReference type="Gene3D" id="3.40.50.2300">
    <property type="match status" value="1"/>
</dbReference>
<organism evidence="5 6">
    <name type="scientific">Thiomicrorhabdus lithotrophica</name>
    <dbReference type="NCBI Taxonomy" id="2949997"/>
    <lineage>
        <taxon>Bacteria</taxon>
        <taxon>Pseudomonadati</taxon>
        <taxon>Pseudomonadota</taxon>
        <taxon>Gammaproteobacteria</taxon>
        <taxon>Thiotrichales</taxon>
        <taxon>Piscirickettsiaceae</taxon>
        <taxon>Thiomicrorhabdus</taxon>
    </lineage>
</organism>
<dbReference type="Pfam" id="PF00072">
    <property type="entry name" value="Response_reg"/>
    <property type="match status" value="1"/>
</dbReference>
<dbReference type="PANTHER" id="PTHR45228:SF9">
    <property type="entry name" value="3'3'-CGAMP-SPECIFIC PHOSPHODIESTERASE 2"/>
    <property type="match status" value="1"/>
</dbReference>
<dbReference type="Gene3D" id="1.10.3210.10">
    <property type="entry name" value="Hypothetical protein af1432"/>
    <property type="match status" value="1"/>
</dbReference>
<dbReference type="Pfam" id="PF11849">
    <property type="entry name" value="DUF3369"/>
    <property type="match status" value="1"/>
</dbReference>
<sequence length="520" mass="58418">MDDLFVFAPDSQDEGLANISHKNKYWKVLIVDDEPEVHKITKLVFESISFEGEPIELIHAYSAAEAKAILEQQGNNSIAIAFIDVVMETETAGLDLVKHIREHQQNHITRIILRTGQPGQAPEESVIKDYDINDYKSKTELTSSKLKTSLYASLRSYRDIIAIEHHRQGLQKVLKAIANTSAETNLRSMTSQILSQIANVLDLEEDAMYCSVLSTPNNGDTEGQRFKVLAKAGQLFADFKEDQPCIMPKEIDNLLHEAYSKKHSIQKGIDYVAYIATDTGEENLLYVRKNPPLSELNVHLLDIFIDNFSKAYTALALKDEVEQSQRELVYVLGEAVELRSKETGSHVKRVGEISYILAKAYGLNQASCDLIKLASPLHDVGKVSIPDAILNKPGKHTPEEQAIMQTHSEAGYHMLKQSKTESLQAAAIISLQHHEHWDGKGYPSGKKGEEINIMARIAGLADVFDALGSKRCYKDPWPIEKILELINSLKGKQFEPKLVDLLNENLEQITELRNKYPDNY</sequence>
<evidence type="ECO:0000313" key="6">
    <source>
        <dbReference type="Proteomes" id="UP001222275"/>
    </source>
</evidence>
<dbReference type="InterPro" id="IPR001789">
    <property type="entry name" value="Sig_transdc_resp-reg_receiver"/>
</dbReference>
<feature type="domain" description="HD-GYP" evidence="4">
    <location>
        <begin position="321"/>
        <end position="518"/>
    </location>
</feature>
<proteinExistence type="predicted"/>
<dbReference type="PROSITE" id="PS51832">
    <property type="entry name" value="HD_GYP"/>
    <property type="match status" value="1"/>
</dbReference>
<dbReference type="SUPFAM" id="SSF52172">
    <property type="entry name" value="CheY-like"/>
    <property type="match status" value="1"/>
</dbReference>
<accession>A0ABY8CEQ8</accession>
<protein>
    <submittedName>
        <fullName evidence="5">DUF3369 domain-containing protein</fullName>
    </submittedName>
</protein>
<feature type="domain" description="Response regulatory" evidence="2">
    <location>
        <begin position="27"/>
        <end position="153"/>
    </location>
</feature>
<dbReference type="EMBL" id="CP102381">
    <property type="protein sequence ID" value="WEJ62893.1"/>
    <property type="molecule type" value="Genomic_DNA"/>
</dbReference>
<dbReference type="PANTHER" id="PTHR45228">
    <property type="entry name" value="CYCLIC DI-GMP PHOSPHODIESTERASE TM_0186-RELATED"/>
    <property type="match status" value="1"/>
</dbReference>
<evidence type="ECO:0000256" key="1">
    <source>
        <dbReference type="PROSITE-ProRule" id="PRU00169"/>
    </source>
</evidence>
<dbReference type="Pfam" id="PF13487">
    <property type="entry name" value="HD_5"/>
    <property type="match status" value="1"/>
</dbReference>
<gene>
    <name evidence="5" type="ORF">NR989_01215</name>
</gene>
<dbReference type="InterPro" id="IPR006674">
    <property type="entry name" value="HD_domain"/>
</dbReference>
<evidence type="ECO:0000313" key="5">
    <source>
        <dbReference type="EMBL" id="WEJ62893.1"/>
    </source>
</evidence>
<dbReference type="InterPro" id="IPR003607">
    <property type="entry name" value="HD/PDEase_dom"/>
</dbReference>
<evidence type="ECO:0000259" key="3">
    <source>
        <dbReference type="PROSITE" id="PS51831"/>
    </source>
</evidence>
<dbReference type="RefSeq" id="WP_275595150.1">
    <property type="nucleotide sequence ID" value="NZ_CP102381.1"/>
</dbReference>
<feature type="modified residue" description="4-aspartylphosphate" evidence="1">
    <location>
        <position position="84"/>
    </location>
</feature>
<keyword evidence="1" id="KW-0597">Phosphoprotein</keyword>
<dbReference type="InterPro" id="IPR037522">
    <property type="entry name" value="HD_GYP_dom"/>
</dbReference>
<dbReference type="PROSITE" id="PS51831">
    <property type="entry name" value="HD"/>
    <property type="match status" value="1"/>
</dbReference>
<dbReference type="InterPro" id="IPR052020">
    <property type="entry name" value="Cyclic_di-GMP/3'3'-cGAMP_PDE"/>
</dbReference>
<evidence type="ECO:0000259" key="2">
    <source>
        <dbReference type="PROSITE" id="PS50110"/>
    </source>
</evidence>
<reference evidence="5 6" key="1">
    <citation type="submission" date="2022-06" db="EMBL/GenBank/DDBJ databases">
        <title>Thiomicrohabdus sp. nov, an obligately chemolithoautotrophic, sulfur-oxidizing bacterium isolated from beach of Guanyin Mountain. Amoy.</title>
        <authorList>
            <person name="Zhu H."/>
        </authorList>
    </citation>
    <scope>NUCLEOTIDE SEQUENCE [LARGE SCALE GENOMIC DNA]</scope>
    <source>
        <strain evidence="5 6">XGS-01</strain>
    </source>
</reference>
<dbReference type="CDD" id="cd00077">
    <property type="entry name" value="HDc"/>
    <property type="match status" value="1"/>
</dbReference>
<dbReference type="Proteomes" id="UP001222275">
    <property type="component" value="Chromosome"/>
</dbReference>
<keyword evidence="6" id="KW-1185">Reference proteome</keyword>
<dbReference type="InterPro" id="IPR021800">
    <property type="entry name" value="DUF3369"/>
</dbReference>
<dbReference type="PROSITE" id="PS50110">
    <property type="entry name" value="RESPONSE_REGULATORY"/>
    <property type="match status" value="1"/>
</dbReference>
<dbReference type="SUPFAM" id="SSF109604">
    <property type="entry name" value="HD-domain/PDEase-like"/>
    <property type="match status" value="1"/>
</dbReference>
<evidence type="ECO:0000259" key="4">
    <source>
        <dbReference type="PROSITE" id="PS51832"/>
    </source>
</evidence>
<feature type="domain" description="HD" evidence="3">
    <location>
        <begin position="343"/>
        <end position="467"/>
    </location>
</feature>
<name>A0ABY8CEQ8_9GAMM</name>